<keyword evidence="4" id="KW-0998">Cell outer membrane</keyword>
<protein>
    <recommendedName>
        <fullName evidence="8">SusD-like protein</fullName>
    </recommendedName>
</protein>
<feature type="domain" description="RagB/SusD" evidence="5">
    <location>
        <begin position="266"/>
        <end position="568"/>
    </location>
</feature>
<evidence type="ECO:0008006" key="8">
    <source>
        <dbReference type="Google" id="ProtNLM"/>
    </source>
</evidence>
<accession>A0A644VX77</accession>
<evidence type="ECO:0000259" key="5">
    <source>
        <dbReference type="Pfam" id="PF07980"/>
    </source>
</evidence>
<dbReference type="Gene3D" id="1.25.40.390">
    <property type="match status" value="1"/>
</dbReference>
<name>A0A644VX77_9ZZZZ</name>
<comment type="caution">
    <text evidence="7">The sequence shown here is derived from an EMBL/GenBank/DDBJ whole genome shotgun (WGS) entry which is preliminary data.</text>
</comment>
<sequence>MKYKYIVALSFLTFMSLGSCGEDFLYKAPQGSIDENALTNANGVDLLVTNAYANLTENDWGASVFNWTFGGMYGGDANKGSDANDQSVLNTMELYTTLASNGYIDQKWRWVYKGVKRANKAIQVMANVTDMPEAVRKSRTGELKFLRALFYFEGIKVFGPFIPWVDEAITENNPLIHNDKDIYLNVLADLDDAIANLPNTQDTPGRVNVWAAKALKAKILMQKGDMAAAKPILKDVIENGKTSNGLAYGLEDDLDANFSSYTENGKESIFAVQFSVDTNNNGNVGMSLCYPHGGSGNPGGCCGFYQPSNELANSFKVDANGLPLLDNSYRNGDPVSYRNPSTVASAPLALNNNEIPVDPRLDFAIGRFGIPYKDWGTPKNSWVRDAANGGIYLPKKHVYSKAEEEAGLASGGFSDGWAPGSAMNLQYLSLRDCILLYAECLANDGELSQAMNQVNKIRTRAGLEPNIIKINGVPAANYKIATYPTTHAAFTDKATCIKAVRMERKLELAMEGQRWFDLSRWGGEYMAGAIKDYVDFEKKYLAKFATASYLPAAKTMFPIPDVQIQTMGNDESGKPYLTQPAPWK</sequence>
<evidence type="ECO:0000256" key="1">
    <source>
        <dbReference type="ARBA" id="ARBA00004442"/>
    </source>
</evidence>
<evidence type="ECO:0000256" key="2">
    <source>
        <dbReference type="ARBA" id="ARBA00022729"/>
    </source>
</evidence>
<organism evidence="7">
    <name type="scientific">bioreactor metagenome</name>
    <dbReference type="NCBI Taxonomy" id="1076179"/>
    <lineage>
        <taxon>unclassified sequences</taxon>
        <taxon>metagenomes</taxon>
        <taxon>ecological metagenomes</taxon>
    </lineage>
</organism>
<comment type="subcellular location">
    <subcellularLocation>
        <location evidence="1">Cell outer membrane</location>
    </subcellularLocation>
</comment>
<dbReference type="Pfam" id="PF14322">
    <property type="entry name" value="SusD-like_3"/>
    <property type="match status" value="1"/>
</dbReference>
<keyword evidence="2" id="KW-0732">Signal</keyword>
<feature type="domain" description="SusD-like N-terminal" evidence="6">
    <location>
        <begin position="81"/>
        <end position="219"/>
    </location>
</feature>
<dbReference type="EMBL" id="VSSQ01000491">
    <property type="protein sequence ID" value="MPL96009.1"/>
    <property type="molecule type" value="Genomic_DNA"/>
</dbReference>
<dbReference type="AlphaFoldDB" id="A0A644VX77"/>
<proteinExistence type="predicted"/>
<reference evidence="7" key="1">
    <citation type="submission" date="2019-08" db="EMBL/GenBank/DDBJ databases">
        <authorList>
            <person name="Kucharzyk K."/>
            <person name="Murdoch R.W."/>
            <person name="Higgins S."/>
            <person name="Loffler F."/>
        </authorList>
    </citation>
    <scope>NUCLEOTIDE SEQUENCE</scope>
</reference>
<evidence type="ECO:0000313" key="7">
    <source>
        <dbReference type="EMBL" id="MPL96009.1"/>
    </source>
</evidence>
<gene>
    <name evidence="7" type="ORF">SDC9_42184</name>
</gene>
<dbReference type="GO" id="GO:0009279">
    <property type="term" value="C:cell outer membrane"/>
    <property type="evidence" value="ECO:0007669"/>
    <property type="project" value="UniProtKB-SubCell"/>
</dbReference>
<evidence type="ECO:0000256" key="3">
    <source>
        <dbReference type="ARBA" id="ARBA00023136"/>
    </source>
</evidence>
<dbReference type="PROSITE" id="PS51257">
    <property type="entry name" value="PROKAR_LIPOPROTEIN"/>
    <property type="match status" value="1"/>
</dbReference>
<dbReference type="InterPro" id="IPR012944">
    <property type="entry name" value="SusD_RagB_dom"/>
</dbReference>
<evidence type="ECO:0000259" key="6">
    <source>
        <dbReference type="Pfam" id="PF14322"/>
    </source>
</evidence>
<dbReference type="SUPFAM" id="SSF48452">
    <property type="entry name" value="TPR-like"/>
    <property type="match status" value="1"/>
</dbReference>
<dbReference type="InterPro" id="IPR033985">
    <property type="entry name" value="SusD-like_N"/>
</dbReference>
<evidence type="ECO:0000256" key="4">
    <source>
        <dbReference type="ARBA" id="ARBA00023237"/>
    </source>
</evidence>
<dbReference type="InterPro" id="IPR011990">
    <property type="entry name" value="TPR-like_helical_dom_sf"/>
</dbReference>
<dbReference type="Pfam" id="PF07980">
    <property type="entry name" value="SusD_RagB"/>
    <property type="match status" value="1"/>
</dbReference>
<keyword evidence="3" id="KW-0472">Membrane</keyword>